<sequence>MPVNALSGEGKAHTRTNLILLAVTYWLYFGQLGVLVPYLGIFLDGRGFSSADIGNLFAVITLSRIIGPSIWAGLADRTGKALQILRLGCLLSALCFGLVFFVTGFWGLTLAFGLMMMFWTAVLPQLEVITMKSVSPTNTSYGQIRLWGSIGFIILTVGVGKGLDLTSTELPVYASILILSLLFLSSLFLTQPALKTNFNEVSGSLWRCISTRPFLIFMISATLLQISFGPYYGFFALYMRDLNYSGQQTGLLIALGVLAEVGIFLIAQRLIRQFGVWLLLMLCLLLTAVRWYALAGWADIGWIVVVTQLIHALSFGLNHATSVHFIHHYLPAQYHGRGQALYIGIAFGFGGAFGNFGAGQLWQDGTNSYTTFAIAALSCLAGALVLLLVRPKNMDSGY</sequence>
<dbReference type="OrthoDB" id="9150135at2"/>
<feature type="transmembrane region" description="Helical" evidence="8">
    <location>
        <begin position="368"/>
        <end position="389"/>
    </location>
</feature>
<dbReference type="PANTHER" id="PTHR23522">
    <property type="entry name" value="BLL5896 PROTEIN"/>
    <property type="match status" value="1"/>
</dbReference>
<dbReference type="KEGG" id="salk:FBQ74_12075"/>
<evidence type="ECO:0000256" key="1">
    <source>
        <dbReference type="ARBA" id="ARBA00004429"/>
    </source>
</evidence>
<keyword evidence="5 8" id="KW-0812">Transmembrane</keyword>
<evidence type="ECO:0000313" key="11">
    <source>
        <dbReference type="Proteomes" id="UP000304912"/>
    </source>
</evidence>
<gene>
    <name evidence="10" type="ORF">FBQ74_12075</name>
</gene>
<feature type="transmembrane region" description="Helical" evidence="8">
    <location>
        <begin position="300"/>
        <end position="320"/>
    </location>
</feature>
<proteinExistence type="predicted"/>
<dbReference type="GO" id="GO:0005886">
    <property type="term" value="C:plasma membrane"/>
    <property type="evidence" value="ECO:0007669"/>
    <property type="project" value="UniProtKB-SubCell"/>
</dbReference>
<evidence type="ECO:0000256" key="5">
    <source>
        <dbReference type="ARBA" id="ARBA00022692"/>
    </source>
</evidence>
<feature type="transmembrane region" description="Helical" evidence="8">
    <location>
        <begin position="142"/>
        <end position="160"/>
    </location>
</feature>
<keyword evidence="7 8" id="KW-0472">Membrane</keyword>
<organism evidence="10 11">
    <name type="scientific">Salinimonas iocasae</name>
    <dbReference type="NCBI Taxonomy" id="2572577"/>
    <lineage>
        <taxon>Bacteria</taxon>
        <taxon>Pseudomonadati</taxon>
        <taxon>Pseudomonadota</taxon>
        <taxon>Gammaproteobacteria</taxon>
        <taxon>Alteromonadales</taxon>
        <taxon>Alteromonadaceae</taxon>
        <taxon>Alteromonas/Salinimonas group</taxon>
        <taxon>Salinimonas</taxon>
    </lineage>
</organism>
<dbReference type="InterPro" id="IPR020846">
    <property type="entry name" value="MFS_dom"/>
</dbReference>
<evidence type="ECO:0000259" key="9">
    <source>
        <dbReference type="PROSITE" id="PS50850"/>
    </source>
</evidence>
<evidence type="ECO:0000256" key="6">
    <source>
        <dbReference type="ARBA" id="ARBA00022989"/>
    </source>
</evidence>
<feature type="transmembrane region" description="Helical" evidence="8">
    <location>
        <begin position="340"/>
        <end position="362"/>
    </location>
</feature>
<dbReference type="NCBIfam" id="NF037955">
    <property type="entry name" value="mfs"/>
    <property type="match status" value="1"/>
</dbReference>
<keyword evidence="11" id="KW-1185">Reference proteome</keyword>
<evidence type="ECO:0000256" key="2">
    <source>
        <dbReference type="ARBA" id="ARBA00022448"/>
    </source>
</evidence>
<dbReference type="GO" id="GO:0030395">
    <property type="term" value="F:lactose binding"/>
    <property type="evidence" value="ECO:0007669"/>
    <property type="project" value="TreeGrafter"/>
</dbReference>
<dbReference type="PANTHER" id="PTHR23522:SF10">
    <property type="entry name" value="3-PHENYLPROPIONIC ACID TRANSPORTER-RELATED"/>
    <property type="match status" value="1"/>
</dbReference>
<dbReference type="Pfam" id="PF12832">
    <property type="entry name" value="MFS_1_like"/>
    <property type="match status" value="1"/>
</dbReference>
<dbReference type="Gene3D" id="1.20.1250.20">
    <property type="entry name" value="MFS general substrate transporter like domains"/>
    <property type="match status" value="2"/>
</dbReference>
<dbReference type="PROSITE" id="PS50850">
    <property type="entry name" value="MFS"/>
    <property type="match status" value="1"/>
</dbReference>
<feature type="transmembrane region" description="Helical" evidence="8">
    <location>
        <begin position="214"/>
        <end position="238"/>
    </location>
</feature>
<dbReference type="EMBL" id="CP039852">
    <property type="protein sequence ID" value="QCZ94161.1"/>
    <property type="molecule type" value="Genomic_DNA"/>
</dbReference>
<evidence type="ECO:0000256" key="7">
    <source>
        <dbReference type="ARBA" id="ARBA00023136"/>
    </source>
</evidence>
<keyword evidence="3" id="KW-1003">Cell membrane</keyword>
<keyword evidence="6 8" id="KW-1133">Transmembrane helix</keyword>
<evidence type="ECO:0000313" key="10">
    <source>
        <dbReference type="EMBL" id="QCZ94161.1"/>
    </source>
</evidence>
<feature type="transmembrane region" description="Helical" evidence="8">
    <location>
        <begin position="274"/>
        <end position="294"/>
    </location>
</feature>
<keyword evidence="4" id="KW-0997">Cell inner membrane</keyword>
<name>A0A5B7YEU6_9ALTE</name>
<evidence type="ECO:0000256" key="4">
    <source>
        <dbReference type="ARBA" id="ARBA00022519"/>
    </source>
</evidence>
<dbReference type="InterPro" id="IPR024989">
    <property type="entry name" value="MFS_assoc_dom"/>
</dbReference>
<dbReference type="PIRSF" id="PIRSF004925">
    <property type="entry name" value="HcaT"/>
    <property type="match status" value="1"/>
</dbReference>
<dbReference type="InterPro" id="IPR026032">
    <property type="entry name" value="HcaT-like"/>
</dbReference>
<feature type="transmembrane region" description="Helical" evidence="8">
    <location>
        <begin position="18"/>
        <end position="41"/>
    </location>
</feature>
<feature type="transmembrane region" description="Helical" evidence="8">
    <location>
        <begin position="112"/>
        <end position="130"/>
    </location>
</feature>
<dbReference type="GO" id="GO:0015528">
    <property type="term" value="F:lactose:proton symporter activity"/>
    <property type="evidence" value="ECO:0007669"/>
    <property type="project" value="TreeGrafter"/>
</dbReference>
<dbReference type="InterPro" id="IPR036259">
    <property type="entry name" value="MFS_trans_sf"/>
</dbReference>
<feature type="transmembrane region" description="Helical" evidence="8">
    <location>
        <begin position="84"/>
        <end position="106"/>
    </location>
</feature>
<feature type="transmembrane region" description="Helical" evidence="8">
    <location>
        <begin position="53"/>
        <end position="72"/>
    </location>
</feature>
<evidence type="ECO:0000256" key="8">
    <source>
        <dbReference type="SAM" id="Phobius"/>
    </source>
</evidence>
<dbReference type="SUPFAM" id="SSF103473">
    <property type="entry name" value="MFS general substrate transporter"/>
    <property type="match status" value="1"/>
</dbReference>
<dbReference type="RefSeq" id="WP_139756902.1">
    <property type="nucleotide sequence ID" value="NZ_CP039852.1"/>
</dbReference>
<feature type="transmembrane region" description="Helical" evidence="8">
    <location>
        <begin position="250"/>
        <end position="267"/>
    </location>
</feature>
<dbReference type="AlphaFoldDB" id="A0A5B7YEU6"/>
<accession>A0A5B7YEU6</accession>
<reference evidence="10 11" key="1">
    <citation type="submission" date="2019-04" db="EMBL/GenBank/DDBJ databases">
        <title>Salinimonas iocasae sp. nov., a halophilic bacterium isolated from the outer tube casing of tubeworms in Okinawa Trough.</title>
        <authorList>
            <person name="Zhang H."/>
            <person name="Wang H."/>
            <person name="Li C."/>
        </authorList>
    </citation>
    <scope>NUCLEOTIDE SEQUENCE [LARGE SCALE GENOMIC DNA]</scope>
    <source>
        <strain evidence="10 11">KX18D6</strain>
    </source>
</reference>
<dbReference type="Proteomes" id="UP000304912">
    <property type="component" value="Chromosome"/>
</dbReference>
<comment type="subcellular location">
    <subcellularLocation>
        <location evidence="1">Cell inner membrane</location>
        <topology evidence="1">Multi-pass membrane protein</topology>
    </subcellularLocation>
</comment>
<feature type="domain" description="Major facilitator superfamily (MFS) profile" evidence="9">
    <location>
        <begin position="213"/>
        <end position="398"/>
    </location>
</feature>
<protein>
    <submittedName>
        <fullName evidence="10">MFS transporter</fullName>
    </submittedName>
</protein>
<keyword evidence="2" id="KW-0813">Transport</keyword>
<evidence type="ECO:0000256" key="3">
    <source>
        <dbReference type="ARBA" id="ARBA00022475"/>
    </source>
</evidence>
<feature type="transmembrane region" description="Helical" evidence="8">
    <location>
        <begin position="172"/>
        <end position="194"/>
    </location>
</feature>